<dbReference type="EMBL" id="BAAAOS010000066">
    <property type="protein sequence ID" value="GAA1616561.1"/>
    <property type="molecule type" value="Genomic_DNA"/>
</dbReference>
<dbReference type="Proteomes" id="UP001500393">
    <property type="component" value="Unassembled WGS sequence"/>
</dbReference>
<keyword evidence="3" id="KW-1185">Reference proteome</keyword>
<accession>A0ABP4QNI6</accession>
<protein>
    <submittedName>
        <fullName evidence="2">Uncharacterized protein</fullName>
    </submittedName>
</protein>
<dbReference type="RefSeq" id="WP_344222299.1">
    <property type="nucleotide sequence ID" value="NZ_BAAAOS010000066.1"/>
</dbReference>
<keyword evidence="1" id="KW-0175">Coiled coil</keyword>
<reference evidence="3" key="1">
    <citation type="journal article" date="2019" name="Int. J. Syst. Evol. Microbiol.">
        <title>The Global Catalogue of Microorganisms (GCM) 10K type strain sequencing project: providing services to taxonomists for standard genome sequencing and annotation.</title>
        <authorList>
            <consortium name="The Broad Institute Genomics Platform"/>
            <consortium name="The Broad Institute Genome Sequencing Center for Infectious Disease"/>
            <person name="Wu L."/>
            <person name="Ma J."/>
        </authorList>
    </citation>
    <scope>NUCLEOTIDE SEQUENCE [LARGE SCALE GENOMIC DNA]</scope>
    <source>
        <strain evidence="3">JCM 14969</strain>
    </source>
</reference>
<organism evidence="2 3">
    <name type="scientific">Kribbella sancticallisti</name>
    <dbReference type="NCBI Taxonomy" id="460087"/>
    <lineage>
        <taxon>Bacteria</taxon>
        <taxon>Bacillati</taxon>
        <taxon>Actinomycetota</taxon>
        <taxon>Actinomycetes</taxon>
        <taxon>Propionibacteriales</taxon>
        <taxon>Kribbellaceae</taxon>
        <taxon>Kribbella</taxon>
    </lineage>
</organism>
<feature type="coiled-coil region" evidence="1">
    <location>
        <begin position="166"/>
        <end position="200"/>
    </location>
</feature>
<proteinExistence type="predicted"/>
<evidence type="ECO:0000313" key="2">
    <source>
        <dbReference type="EMBL" id="GAA1616561.1"/>
    </source>
</evidence>
<gene>
    <name evidence="2" type="ORF">GCM10009789_83230</name>
</gene>
<sequence>MERVNIQADEVGLIRAEFAHDWRYGVTAYRVNAAWVSGVFVLGIEPRTGEGSALIDQDSERLRVEFGRRDGGDPYYSHHRHRADLPCVNGVELLGTVGVNLEQLRRERLTGERMYVGRAAGPGRAPEATTRRTALVVDALAYHWLSLPENYALRLHAARAVVGEVISERARRIRSARDELASAQAEIAAAKAEIAAVVRLKAIGETEEAAA</sequence>
<evidence type="ECO:0000313" key="3">
    <source>
        <dbReference type="Proteomes" id="UP001500393"/>
    </source>
</evidence>
<evidence type="ECO:0000256" key="1">
    <source>
        <dbReference type="SAM" id="Coils"/>
    </source>
</evidence>
<comment type="caution">
    <text evidence="2">The sequence shown here is derived from an EMBL/GenBank/DDBJ whole genome shotgun (WGS) entry which is preliminary data.</text>
</comment>
<name>A0ABP4QNI6_9ACTN</name>